<feature type="region of interest" description="Disordered" evidence="1">
    <location>
        <begin position="1"/>
        <end position="28"/>
    </location>
</feature>
<dbReference type="InterPro" id="IPR021514">
    <property type="entry name" value="DUF3176"/>
</dbReference>
<dbReference type="PANTHER" id="PTHR35394">
    <property type="entry name" value="DUF3176 DOMAIN-CONTAINING PROTEIN"/>
    <property type="match status" value="1"/>
</dbReference>
<feature type="transmembrane region" description="Helical" evidence="2">
    <location>
        <begin position="496"/>
        <end position="516"/>
    </location>
</feature>
<reference evidence="4" key="2">
    <citation type="submission" date="2015-01" db="EMBL/GenBank/DDBJ databases">
        <title>Evolutionary Origins and Diversification of the Mycorrhizal Mutualists.</title>
        <authorList>
            <consortium name="DOE Joint Genome Institute"/>
            <consortium name="Mycorrhizal Genomics Consortium"/>
            <person name="Kohler A."/>
            <person name="Kuo A."/>
            <person name="Nagy L.G."/>
            <person name="Floudas D."/>
            <person name="Copeland A."/>
            <person name="Barry K.W."/>
            <person name="Cichocki N."/>
            <person name="Veneault-Fourrey C."/>
            <person name="LaButti K."/>
            <person name="Lindquist E.A."/>
            <person name="Lipzen A."/>
            <person name="Lundell T."/>
            <person name="Morin E."/>
            <person name="Murat C."/>
            <person name="Riley R."/>
            <person name="Ohm R."/>
            <person name="Sun H."/>
            <person name="Tunlid A."/>
            <person name="Henrissat B."/>
            <person name="Grigoriev I.V."/>
            <person name="Hibbett D.S."/>
            <person name="Martin F."/>
        </authorList>
    </citation>
    <scope>NUCLEOTIDE SEQUENCE [LARGE SCALE GENOMIC DNA]</scope>
    <source>
        <strain evidence="4">Zn</strain>
    </source>
</reference>
<gene>
    <name evidence="3" type="ORF">OIDMADRAFT_58442</name>
</gene>
<protein>
    <submittedName>
        <fullName evidence="3">Uncharacterized protein</fullName>
    </submittedName>
</protein>
<feature type="transmembrane region" description="Helical" evidence="2">
    <location>
        <begin position="143"/>
        <end position="162"/>
    </location>
</feature>
<dbReference type="OrthoDB" id="5376804at2759"/>
<dbReference type="STRING" id="913774.A0A0C3GL84"/>
<evidence type="ECO:0000256" key="1">
    <source>
        <dbReference type="SAM" id="MobiDB-lite"/>
    </source>
</evidence>
<dbReference type="InParanoid" id="A0A0C3GL84"/>
<dbReference type="Pfam" id="PF11374">
    <property type="entry name" value="DUF3176"/>
    <property type="match status" value="1"/>
</dbReference>
<keyword evidence="2" id="KW-0472">Membrane</keyword>
<dbReference type="PANTHER" id="PTHR35394:SF5">
    <property type="entry name" value="DUF3176 DOMAIN-CONTAINING PROTEIN"/>
    <property type="match status" value="1"/>
</dbReference>
<evidence type="ECO:0000256" key="2">
    <source>
        <dbReference type="SAM" id="Phobius"/>
    </source>
</evidence>
<organism evidence="3 4">
    <name type="scientific">Oidiodendron maius (strain Zn)</name>
    <dbReference type="NCBI Taxonomy" id="913774"/>
    <lineage>
        <taxon>Eukaryota</taxon>
        <taxon>Fungi</taxon>
        <taxon>Dikarya</taxon>
        <taxon>Ascomycota</taxon>
        <taxon>Pezizomycotina</taxon>
        <taxon>Leotiomycetes</taxon>
        <taxon>Leotiomycetes incertae sedis</taxon>
        <taxon>Myxotrichaceae</taxon>
        <taxon>Oidiodendron</taxon>
    </lineage>
</organism>
<feature type="transmembrane region" description="Helical" evidence="2">
    <location>
        <begin position="82"/>
        <end position="105"/>
    </location>
</feature>
<dbReference type="Proteomes" id="UP000054321">
    <property type="component" value="Unassembled WGS sequence"/>
</dbReference>
<keyword evidence="4" id="KW-1185">Reference proteome</keyword>
<sequence>MKQSNVLYDSLASPDDSRTELPSPQTPGSRAQFHEFTNAFWVYEILASITLLATLGAIFGILQHYNSTEVNKWNHFWALNSLVQLLATVCQIAMTFLVASCISQLKWLWYRDNRKLADLDTFDQCSRGPFGALRLLFSRPVKFLGAFGAILIIFSLAFHTLIQNAISTKSGLFAFDTENPEMRAIFPQGNNYSFALDYSTGNALGDQSPSLDMVADINYGMFFSIADRDTQFPLTVASCYSGNCTWGHIQTLSVCAKCADISSGIGEMNDSYTLYGTTLTMSRDVGLITSLGSTFYPDPTVLPDIGPLIVHFTAMVRATINDQPVGIDCALYWCVLDSVDVTMSNFNVTSETDTAWTNLSVSAKTTYRQEADVILIPPTCYNEFGVEVSDTTQCTKTISSKAQLALQNFFIGDKTGFTGMATKNLSTDGWNINNEFVQLLYSSLDTTNILDTYTVIMSNIGYMMMTNIQQTVQGGYSYSLGMTYTWTTLFNIRWDYLIAPTILVLATTLFLLITIFKSWEQVKWKSSLLPLLFHPLAERPDVPLHKWSDMKSTAKAMEVRLETAHLGFQYVSPCTSAVSCPETPSLPTHISTR</sequence>
<dbReference type="AlphaFoldDB" id="A0A0C3GL84"/>
<accession>A0A0C3GL84</accession>
<reference evidence="3 4" key="1">
    <citation type="submission" date="2014-04" db="EMBL/GenBank/DDBJ databases">
        <authorList>
            <consortium name="DOE Joint Genome Institute"/>
            <person name="Kuo A."/>
            <person name="Martino E."/>
            <person name="Perotto S."/>
            <person name="Kohler A."/>
            <person name="Nagy L.G."/>
            <person name="Floudas D."/>
            <person name="Copeland A."/>
            <person name="Barry K.W."/>
            <person name="Cichocki N."/>
            <person name="Veneault-Fourrey C."/>
            <person name="LaButti K."/>
            <person name="Lindquist E.A."/>
            <person name="Lipzen A."/>
            <person name="Lundell T."/>
            <person name="Morin E."/>
            <person name="Murat C."/>
            <person name="Sun H."/>
            <person name="Tunlid A."/>
            <person name="Henrissat B."/>
            <person name="Grigoriev I.V."/>
            <person name="Hibbett D.S."/>
            <person name="Martin F."/>
            <person name="Nordberg H.P."/>
            <person name="Cantor M.N."/>
            <person name="Hua S.X."/>
        </authorList>
    </citation>
    <scope>NUCLEOTIDE SEQUENCE [LARGE SCALE GENOMIC DNA]</scope>
    <source>
        <strain evidence="3 4">Zn</strain>
    </source>
</reference>
<evidence type="ECO:0000313" key="4">
    <source>
        <dbReference type="Proteomes" id="UP000054321"/>
    </source>
</evidence>
<proteinExistence type="predicted"/>
<dbReference type="HOGENOM" id="CLU_015092_4_1_1"/>
<dbReference type="EMBL" id="KN832883">
    <property type="protein sequence ID" value="KIM96890.1"/>
    <property type="molecule type" value="Genomic_DNA"/>
</dbReference>
<evidence type="ECO:0000313" key="3">
    <source>
        <dbReference type="EMBL" id="KIM96890.1"/>
    </source>
</evidence>
<feature type="transmembrane region" description="Helical" evidence="2">
    <location>
        <begin position="40"/>
        <end position="62"/>
    </location>
</feature>
<name>A0A0C3GL84_OIDMZ</name>
<keyword evidence="2" id="KW-0812">Transmembrane</keyword>
<keyword evidence="2" id="KW-1133">Transmembrane helix</keyword>